<gene>
    <name evidence="1" type="ORF">P5673_018596</name>
</gene>
<dbReference type="EMBL" id="JARQWQ010000042">
    <property type="protein sequence ID" value="KAK2558968.1"/>
    <property type="molecule type" value="Genomic_DNA"/>
</dbReference>
<dbReference type="AlphaFoldDB" id="A0AAD9QCX1"/>
<dbReference type="Proteomes" id="UP001249851">
    <property type="component" value="Unassembled WGS sequence"/>
</dbReference>
<protein>
    <submittedName>
        <fullName evidence="1">Uncharacterized protein</fullName>
    </submittedName>
</protein>
<sequence>MALADDFADARTNIDQAKPNIDYNTFCAEMNSGEDKIACRIKDVPTVGFLVCKEPNLGEKNCSTVINEEVTNIEKVQKEGEIKTVMISPPPIDGVKCGNDSSIECSGFLEKWLTKDKAKFEQVRDHISDNTTEKLITDVKNFTSQAGLSSTATDLSKIKTYMTVDKTRNKYRQICDLQGFFLATGGFLVADVPDVLEDTTIDGKCYDGEPTTEEVLDALDRMISAFNPENGNGDHHGVSRSSGPDFNTNILTGLQTFLVILFGRNSFVY</sequence>
<proteinExistence type="predicted"/>
<evidence type="ECO:0000313" key="1">
    <source>
        <dbReference type="EMBL" id="KAK2558968.1"/>
    </source>
</evidence>
<reference evidence="1" key="2">
    <citation type="journal article" date="2023" name="Science">
        <title>Genomic signatures of disease resistance in endangered staghorn corals.</title>
        <authorList>
            <person name="Vollmer S.V."/>
            <person name="Selwyn J.D."/>
            <person name="Despard B.A."/>
            <person name="Roesel C.L."/>
        </authorList>
    </citation>
    <scope>NUCLEOTIDE SEQUENCE</scope>
    <source>
        <strain evidence="1">K2</strain>
    </source>
</reference>
<keyword evidence="2" id="KW-1185">Reference proteome</keyword>
<comment type="caution">
    <text evidence="1">The sequence shown here is derived from an EMBL/GenBank/DDBJ whole genome shotgun (WGS) entry which is preliminary data.</text>
</comment>
<evidence type="ECO:0000313" key="2">
    <source>
        <dbReference type="Proteomes" id="UP001249851"/>
    </source>
</evidence>
<reference evidence="1" key="1">
    <citation type="journal article" date="2023" name="G3 (Bethesda)">
        <title>Whole genome assembly and annotation of the endangered Caribbean coral Acropora cervicornis.</title>
        <authorList>
            <person name="Selwyn J.D."/>
            <person name="Vollmer S.V."/>
        </authorList>
    </citation>
    <scope>NUCLEOTIDE SEQUENCE</scope>
    <source>
        <strain evidence="1">K2</strain>
    </source>
</reference>
<organism evidence="1 2">
    <name type="scientific">Acropora cervicornis</name>
    <name type="common">Staghorn coral</name>
    <dbReference type="NCBI Taxonomy" id="6130"/>
    <lineage>
        <taxon>Eukaryota</taxon>
        <taxon>Metazoa</taxon>
        <taxon>Cnidaria</taxon>
        <taxon>Anthozoa</taxon>
        <taxon>Hexacorallia</taxon>
        <taxon>Scleractinia</taxon>
        <taxon>Astrocoeniina</taxon>
        <taxon>Acroporidae</taxon>
        <taxon>Acropora</taxon>
    </lineage>
</organism>
<accession>A0AAD9QCX1</accession>
<name>A0AAD9QCX1_ACRCE</name>